<protein>
    <submittedName>
        <fullName evidence="3">MerR family DNA-binding transcriptional regulator</fullName>
    </submittedName>
</protein>
<accession>A0ABW8AU23</accession>
<dbReference type="SMART" id="SM00422">
    <property type="entry name" value="HTH_MERR"/>
    <property type="match status" value="1"/>
</dbReference>
<dbReference type="Proteomes" id="UP001612915">
    <property type="component" value="Unassembled WGS sequence"/>
</dbReference>
<evidence type="ECO:0000259" key="2">
    <source>
        <dbReference type="PROSITE" id="PS50937"/>
    </source>
</evidence>
<organism evidence="3 4">
    <name type="scientific">Spongisporangium articulatum</name>
    <dbReference type="NCBI Taxonomy" id="3362603"/>
    <lineage>
        <taxon>Bacteria</taxon>
        <taxon>Bacillati</taxon>
        <taxon>Actinomycetota</taxon>
        <taxon>Actinomycetes</taxon>
        <taxon>Kineosporiales</taxon>
        <taxon>Kineosporiaceae</taxon>
        <taxon>Spongisporangium</taxon>
    </lineage>
</organism>
<dbReference type="RefSeq" id="WP_398284493.1">
    <property type="nucleotide sequence ID" value="NZ_JBITLV010000011.1"/>
</dbReference>
<evidence type="ECO:0000313" key="3">
    <source>
        <dbReference type="EMBL" id="MFI7589889.1"/>
    </source>
</evidence>
<dbReference type="PANTHER" id="PTHR30204">
    <property type="entry name" value="REDOX-CYCLING DRUG-SENSING TRANSCRIPTIONAL ACTIVATOR SOXR"/>
    <property type="match status" value="1"/>
</dbReference>
<dbReference type="InterPro" id="IPR047057">
    <property type="entry name" value="MerR_fam"/>
</dbReference>
<dbReference type="PANTHER" id="PTHR30204:SF58">
    <property type="entry name" value="HTH-TYPE TRANSCRIPTIONAL REGULATOR YFMP"/>
    <property type="match status" value="1"/>
</dbReference>
<dbReference type="EMBL" id="JBITLV010000011">
    <property type="protein sequence ID" value="MFI7589889.1"/>
    <property type="molecule type" value="Genomic_DNA"/>
</dbReference>
<dbReference type="GO" id="GO:0003677">
    <property type="term" value="F:DNA binding"/>
    <property type="evidence" value="ECO:0007669"/>
    <property type="project" value="UniProtKB-KW"/>
</dbReference>
<dbReference type="InterPro" id="IPR000551">
    <property type="entry name" value="MerR-type_HTH_dom"/>
</dbReference>
<dbReference type="InterPro" id="IPR009061">
    <property type="entry name" value="DNA-bd_dom_put_sf"/>
</dbReference>
<dbReference type="SUPFAM" id="SSF46955">
    <property type="entry name" value="Putative DNA-binding domain"/>
    <property type="match status" value="1"/>
</dbReference>
<sequence length="133" mass="15281">MTPAKEPADRTWSVRELADELGVSTRTLRFYEAEGLISPERQGTVRIYHPRERARLKLVLRGRRFGMSVAECREIIDIYDGAETSERRQLELLLDRLGGIRADLEQRRADLDRILAEVDSVAGDCRERLSRLG</sequence>
<comment type="caution">
    <text evidence="3">The sequence shown here is derived from an EMBL/GenBank/DDBJ whole genome shotgun (WGS) entry which is preliminary data.</text>
</comment>
<dbReference type="Gene3D" id="1.10.1660.10">
    <property type="match status" value="1"/>
</dbReference>
<keyword evidence="1 3" id="KW-0238">DNA-binding</keyword>
<gene>
    <name evidence="3" type="ORF">ACIB24_22700</name>
</gene>
<proteinExistence type="predicted"/>
<feature type="domain" description="HTH merR-type" evidence="2">
    <location>
        <begin position="11"/>
        <end position="78"/>
    </location>
</feature>
<dbReference type="PROSITE" id="PS50937">
    <property type="entry name" value="HTH_MERR_2"/>
    <property type="match status" value="1"/>
</dbReference>
<name>A0ABW8AU23_9ACTN</name>
<evidence type="ECO:0000256" key="1">
    <source>
        <dbReference type="ARBA" id="ARBA00023125"/>
    </source>
</evidence>
<evidence type="ECO:0000313" key="4">
    <source>
        <dbReference type="Proteomes" id="UP001612915"/>
    </source>
</evidence>
<reference evidence="3 4" key="1">
    <citation type="submission" date="2024-10" db="EMBL/GenBank/DDBJ databases">
        <title>The Natural Products Discovery Center: Release of the First 8490 Sequenced Strains for Exploring Actinobacteria Biosynthetic Diversity.</title>
        <authorList>
            <person name="Kalkreuter E."/>
            <person name="Kautsar S.A."/>
            <person name="Yang D."/>
            <person name="Bader C.D."/>
            <person name="Teijaro C.N."/>
            <person name="Fluegel L."/>
            <person name="Davis C.M."/>
            <person name="Simpson J.R."/>
            <person name="Lauterbach L."/>
            <person name="Steele A.D."/>
            <person name="Gui C."/>
            <person name="Meng S."/>
            <person name="Li G."/>
            <person name="Viehrig K."/>
            <person name="Ye F."/>
            <person name="Su P."/>
            <person name="Kiefer A.F."/>
            <person name="Nichols A."/>
            <person name="Cepeda A.J."/>
            <person name="Yan W."/>
            <person name="Fan B."/>
            <person name="Jiang Y."/>
            <person name="Adhikari A."/>
            <person name="Zheng C.-J."/>
            <person name="Schuster L."/>
            <person name="Cowan T.M."/>
            <person name="Smanski M.J."/>
            <person name="Chevrette M.G."/>
            <person name="De Carvalho L.P.S."/>
            <person name="Shen B."/>
        </authorList>
    </citation>
    <scope>NUCLEOTIDE SEQUENCE [LARGE SCALE GENOMIC DNA]</scope>
    <source>
        <strain evidence="3 4">NPDC049639</strain>
    </source>
</reference>
<dbReference type="Pfam" id="PF13411">
    <property type="entry name" value="MerR_1"/>
    <property type="match status" value="1"/>
</dbReference>
<dbReference type="CDD" id="cd04776">
    <property type="entry name" value="HTH_GnyR"/>
    <property type="match status" value="1"/>
</dbReference>
<keyword evidence="4" id="KW-1185">Reference proteome</keyword>